<evidence type="ECO:0000256" key="6">
    <source>
        <dbReference type="ARBA" id="ARBA00044208"/>
    </source>
</evidence>
<evidence type="ECO:0000256" key="4">
    <source>
        <dbReference type="ARBA" id="ARBA00022540"/>
    </source>
</evidence>
<dbReference type="InterPro" id="IPR042528">
    <property type="entry name" value="elF-2B_alpha_N"/>
</dbReference>
<evidence type="ECO:0000256" key="7">
    <source>
        <dbReference type="ARBA" id="ARBA00044236"/>
    </source>
</evidence>
<comment type="subunit">
    <text evidence="8">Component of the translation initiation factor 2B (eIF2B) complex which is a heterodecamer of two sets of five different subunits: alpha, beta, gamma, delta and epsilon. Subunits alpha, beta and delta comprise a regulatory subcomplex and subunits epsilon and gamma comprise a catalytic subcomplex. Within the complex, the hexameric regulatory complex resides at the center, with the two heterodimeric catalytic subcomplexes bound on opposite sides.</text>
</comment>
<evidence type="ECO:0000256" key="5">
    <source>
        <dbReference type="ARBA" id="ARBA00022917"/>
    </source>
</evidence>
<evidence type="ECO:0000256" key="8">
    <source>
        <dbReference type="ARBA" id="ARBA00046432"/>
    </source>
</evidence>
<dbReference type="Gene3D" id="1.20.120.1070">
    <property type="entry name" value="Translation initiation factor eIF-2B, N-terminal domain"/>
    <property type="match status" value="1"/>
</dbReference>
<comment type="subcellular location">
    <subcellularLocation>
        <location evidence="1">Cytoplasm</location>
        <location evidence="1">Cytosol</location>
    </subcellularLocation>
</comment>
<dbReference type="GO" id="GO:0005085">
    <property type="term" value="F:guanyl-nucleotide exchange factor activity"/>
    <property type="evidence" value="ECO:0007669"/>
    <property type="project" value="TreeGrafter"/>
</dbReference>
<accession>A0A1Q3A2C5</accession>
<evidence type="ECO:0000256" key="9">
    <source>
        <dbReference type="RuleBase" id="RU003814"/>
    </source>
</evidence>
<gene>
    <name evidence="10" type="ORF">ZYGR_0R00800</name>
</gene>
<dbReference type="SUPFAM" id="SSF100950">
    <property type="entry name" value="NagB/RpiA/CoA transferase-like"/>
    <property type="match status" value="1"/>
</dbReference>
<dbReference type="GO" id="GO:0003743">
    <property type="term" value="F:translation initiation factor activity"/>
    <property type="evidence" value="ECO:0007669"/>
    <property type="project" value="UniProtKB-KW"/>
</dbReference>
<dbReference type="eggNOG" id="KOG1466">
    <property type="taxonomic scope" value="Eukaryota"/>
</dbReference>
<organism evidence="10 11">
    <name type="scientific">Zygosaccharomyces rouxii</name>
    <dbReference type="NCBI Taxonomy" id="4956"/>
    <lineage>
        <taxon>Eukaryota</taxon>
        <taxon>Fungi</taxon>
        <taxon>Dikarya</taxon>
        <taxon>Ascomycota</taxon>
        <taxon>Saccharomycotina</taxon>
        <taxon>Saccharomycetes</taxon>
        <taxon>Saccharomycetales</taxon>
        <taxon>Saccharomycetaceae</taxon>
        <taxon>Zygosaccharomyces</taxon>
    </lineage>
</organism>
<dbReference type="InterPro" id="IPR051501">
    <property type="entry name" value="eIF2B_alpha/beta/delta"/>
</dbReference>
<reference evidence="10 11" key="1">
    <citation type="submission" date="2016-08" db="EMBL/GenBank/DDBJ databases">
        <title>Draft genome sequence of allopolyploid Zygosaccharomyces rouxii.</title>
        <authorList>
            <person name="Watanabe J."/>
            <person name="Uehara K."/>
            <person name="Mogi Y."/>
            <person name="Tsukioka Y."/>
        </authorList>
    </citation>
    <scope>NUCLEOTIDE SEQUENCE [LARGE SCALE GENOMIC DNA]</scope>
    <source>
        <strain evidence="10 11">NBRC 110957</strain>
    </source>
</reference>
<dbReference type="OrthoDB" id="10249309at2759"/>
<evidence type="ECO:0000256" key="3">
    <source>
        <dbReference type="ARBA" id="ARBA00022490"/>
    </source>
</evidence>
<dbReference type="Proteomes" id="UP000187013">
    <property type="component" value="Unassembled WGS sequence"/>
</dbReference>
<keyword evidence="5" id="KW-0648">Protein biosynthesis</keyword>
<dbReference type="InterPro" id="IPR000649">
    <property type="entry name" value="IF-2B-related"/>
</dbReference>
<comment type="similarity">
    <text evidence="2 9">Belongs to the eIF-2B alpha/beta/delta subunits family.</text>
</comment>
<dbReference type="Pfam" id="PF01008">
    <property type="entry name" value="IF-2B"/>
    <property type="match status" value="1"/>
</dbReference>
<dbReference type="EMBL" id="BDGX01000018">
    <property type="protein sequence ID" value="GAV49838.1"/>
    <property type="molecule type" value="Genomic_DNA"/>
</dbReference>
<dbReference type="InterPro" id="IPR037171">
    <property type="entry name" value="NagB/RpiA_transferase-like"/>
</dbReference>
<evidence type="ECO:0000313" key="10">
    <source>
        <dbReference type="EMBL" id="GAV49838.1"/>
    </source>
</evidence>
<dbReference type="GO" id="GO:0005829">
    <property type="term" value="C:cytosol"/>
    <property type="evidence" value="ECO:0007669"/>
    <property type="project" value="UniProtKB-SubCell"/>
</dbReference>
<dbReference type="AlphaFoldDB" id="A0A1Q3A2C5"/>
<sequence length="329" mass="36720">MKNTSQMFKTGITTIQYRQRRTPKAFEMSEFSITDTYLKFLEEDPDITMPIAAIEALVTLLRVKNPKTAAEMINTIKSAAKDLTDSIPNSISLRAGCDIFMRFVLRNTHIYGDWESCKQHLIENGQLFVSRSKMSRTKIAQIGCQFIADDDVILVHGFSRAVFSLFKYAAEKFIRFRVVVTESRPTAQGMQLYSLLQEIGIPVIMIVDSAVGSVIDKVNKVFVGAEGVAESGGIINLVGTYSVGVLARNARKPFYVVTECHKFVRMFPLSPVDLSLPEEALDFSKPAEKPLSGPTLDYTAQEYITALITDLGVLTPSAVSEELIKMWYD</sequence>
<evidence type="ECO:0000313" key="11">
    <source>
        <dbReference type="Proteomes" id="UP000187013"/>
    </source>
</evidence>
<proteinExistence type="inferred from homology"/>
<evidence type="ECO:0000256" key="2">
    <source>
        <dbReference type="ARBA" id="ARBA00007251"/>
    </source>
</evidence>
<keyword evidence="3" id="KW-0963">Cytoplasm</keyword>
<evidence type="ECO:0000256" key="1">
    <source>
        <dbReference type="ARBA" id="ARBA00004514"/>
    </source>
</evidence>
<protein>
    <recommendedName>
        <fullName evidence="6">Translation initiation factor eIF2B subunit alpha</fullName>
    </recommendedName>
    <alternativeName>
        <fullName evidence="7">eIF2B GDP-GTP exchange factor subunit alpha</fullName>
    </alternativeName>
</protein>
<dbReference type="Gene3D" id="3.40.50.10470">
    <property type="entry name" value="Translation initiation factor eif-2b, domain 2"/>
    <property type="match status" value="1"/>
</dbReference>
<dbReference type="PANTHER" id="PTHR45860:SF1">
    <property type="entry name" value="TRANSLATION INITIATION FACTOR EIF-2B SUBUNIT ALPHA"/>
    <property type="match status" value="1"/>
</dbReference>
<dbReference type="InterPro" id="IPR042529">
    <property type="entry name" value="IF_2B-like_C"/>
</dbReference>
<dbReference type="PANTHER" id="PTHR45860">
    <property type="entry name" value="TRANSLATION INITIATION FACTOR EIF-2B SUBUNIT ALPHA"/>
    <property type="match status" value="1"/>
</dbReference>
<comment type="caution">
    <text evidence="10">The sequence shown here is derived from an EMBL/GenBank/DDBJ whole genome shotgun (WGS) entry which is preliminary data.</text>
</comment>
<keyword evidence="4" id="KW-0396">Initiation factor</keyword>
<name>A0A1Q3A2C5_ZYGRO</name>
<dbReference type="GO" id="GO:0005851">
    <property type="term" value="C:eukaryotic translation initiation factor 2B complex"/>
    <property type="evidence" value="ECO:0007669"/>
    <property type="project" value="TreeGrafter"/>
</dbReference>
<dbReference type="FunFam" id="1.20.120.1070:FF:000002">
    <property type="entry name" value="Translation initiation factor eIF-2B subunit alpha"/>
    <property type="match status" value="1"/>
</dbReference>